<dbReference type="InterPro" id="IPR050455">
    <property type="entry name" value="Tpx_Peroxidase_subfamily"/>
</dbReference>
<comment type="similarity">
    <text evidence="6">Belongs to the peroxiredoxin family. Tpx subfamily.</text>
</comment>
<protein>
    <recommendedName>
        <fullName evidence="6">Thiol peroxidase</fullName>
        <shortName evidence="6">Tpx</shortName>
        <ecNumber evidence="6">1.11.1.24</ecNumber>
    </recommendedName>
    <alternativeName>
        <fullName evidence="6">Peroxiredoxin tpx</fullName>
        <shortName evidence="6">Prx</shortName>
    </alternativeName>
    <alternativeName>
        <fullName evidence="6">Thioredoxin peroxidase</fullName>
    </alternativeName>
    <alternativeName>
        <fullName evidence="6">Thioredoxin-dependent peroxiredoxin</fullName>
    </alternativeName>
</protein>
<dbReference type="EMBL" id="CP141615">
    <property type="protein sequence ID" value="WRP18265.1"/>
    <property type="molecule type" value="Genomic_DNA"/>
</dbReference>
<keyword evidence="4" id="KW-1015">Disulfide bond</keyword>
<dbReference type="Gene3D" id="3.40.30.10">
    <property type="entry name" value="Glutaredoxin"/>
    <property type="match status" value="1"/>
</dbReference>
<dbReference type="CDD" id="cd03014">
    <property type="entry name" value="PRX_Atyp2cys"/>
    <property type="match status" value="1"/>
</dbReference>
<gene>
    <name evidence="6 8" type="primary">tpx</name>
    <name evidence="8" type="ORF">U7230_04460</name>
</gene>
<keyword evidence="3 6" id="KW-0560">Oxidoreductase</keyword>
<evidence type="ECO:0000256" key="6">
    <source>
        <dbReference type="HAMAP-Rule" id="MF_00269"/>
    </source>
</evidence>
<reference evidence="8 9" key="1">
    <citation type="journal article" date="2024" name="Front. Microbiol.">
        <title>Novel thermophilic genera Geochorda gen. nov. and Carboxydochorda gen. nov. from the deep terrestrial subsurface reveal the ecophysiological diversity in the class Limnochordia.</title>
        <authorList>
            <person name="Karnachuk O.V."/>
            <person name="Lukina A.P."/>
            <person name="Avakyan M.R."/>
            <person name="Kadnikov V.V."/>
            <person name="Begmatov S."/>
            <person name="Beletsky A.V."/>
            <person name="Vlasova K.G."/>
            <person name="Novikov A.A."/>
            <person name="Shcherbakova V.A."/>
            <person name="Mardanov A.V."/>
            <person name="Ravin N.V."/>
        </authorList>
    </citation>
    <scope>NUCLEOTIDE SEQUENCE [LARGE SCALE GENOMIC DNA]</scope>
    <source>
        <strain evidence="8 9">L945</strain>
    </source>
</reference>
<evidence type="ECO:0000313" key="8">
    <source>
        <dbReference type="EMBL" id="WRP18265.1"/>
    </source>
</evidence>
<comment type="function">
    <text evidence="6">Thiol-specific peroxidase that catalyzes the reduction of hydrogen peroxide and organic hydroperoxides to water and alcohols, respectively. Plays a role in cell protection against oxidative stress by detoxifying peroxides.</text>
</comment>
<comment type="catalytic activity">
    <reaction evidence="6">
        <text>a hydroperoxide + [thioredoxin]-dithiol = an alcohol + [thioredoxin]-disulfide + H2O</text>
        <dbReference type="Rhea" id="RHEA:62620"/>
        <dbReference type="Rhea" id="RHEA-COMP:10698"/>
        <dbReference type="Rhea" id="RHEA-COMP:10700"/>
        <dbReference type="ChEBI" id="CHEBI:15377"/>
        <dbReference type="ChEBI" id="CHEBI:29950"/>
        <dbReference type="ChEBI" id="CHEBI:30879"/>
        <dbReference type="ChEBI" id="CHEBI:35924"/>
        <dbReference type="ChEBI" id="CHEBI:50058"/>
        <dbReference type="EC" id="1.11.1.24"/>
    </reaction>
</comment>
<proteinExistence type="inferred from homology"/>
<keyword evidence="1 6" id="KW-0575">Peroxidase</keyword>
<dbReference type="NCBIfam" id="NF001808">
    <property type="entry name" value="PRK00522.1"/>
    <property type="match status" value="1"/>
</dbReference>
<dbReference type="InterPro" id="IPR013766">
    <property type="entry name" value="Thioredoxin_domain"/>
</dbReference>
<dbReference type="PROSITE" id="PS01265">
    <property type="entry name" value="TPX"/>
    <property type="match status" value="1"/>
</dbReference>
<feature type="domain" description="Thioredoxin" evidence="7">
    <location>
        <begin position="27"/>
        <end position="174"/>
    </location>
</feature>
<keyword evidence="5 6" id="KW-0676">Redox-active center</keyword>
<evidence type="ECO:0000313" key="9">
    <source>
        <dbReference type="Proteomes" id="UP001332192"/>
    </source>
</evidence>
<evidence type="ECO:0000256" key="1">
    <source>
        <dbReference type="ARBA" id="ARBA00022559"/>
    </source>
</evidence>
<dbReference type="InterPro" id="IPR036249">
    <property type="entry name" value="Thioredoxin-like_sf"/>
</dbReference>
<comment type="caution">
    <text evidence="6">Lacks conserved residue(s) required for the propagation of feature annotation.</text>
</comment>
<name>A0ABZ1BZK2_9FIRM</name>
<keyword evidence="2 6" id="KW-0049">Antioxidant</keyword>
<evidence type="ECO:0000256" key="2">
    <source>
        <dbReference type="ARBA" id="ARBA00022862"/>
    </source>
</evidence>
<keyword evidence="9" id="KW-1185">Reference proteome</keyword>
<dbReference type="Proteomes" id="UP001332192">
    <property type="component" value="Chromosome"/>
</dbReference>
<evidence type="ECO:0000256" key="5">
    <source>
        <dbReference type="ARBA" id="ARBA00023284"/>
    </source>
</evidence>
<dbReference type="InterPro" id="IPR018219">
    <property type="entry name" value="Tpx_CS"/>
</dbReference>
<evidence type="ECO:0000256" key="4">
    <source>
        <dbReference type="ARBA" id="ARBA00023157"/>
    </source>
</evidence>
<dbReference type="HAMAP" id="MF_00269">
    <property type="entry name" value="Tpx"/>
    <property type="match status" value="1"/>
</dbReference>
<dbReference type="EC" id="1.11.1.24" evidence="6"/>
<dbReference type="InterPro" id="IPR002065">
    <property type="entry name" value="TPX"/>
</dbReference>
<dbReference type="GO" id="GO:0004601">
    <property type="term" value="F:peroxidase activity"/>
    <property type="evidence" value="ECO:0007669"/>
    <property type="project" value="UniProtKB-KW"/>
</dbReference>
<dbReference type="PROSITE" id="PS51352">
    <property type="entry name" value="THIOREDOXIN_2"/>
    <property type="match status" value="1"/>
</dbReference>
<feature type="active site" description="Cysteine sulfenic acid (-SOH) intermediate" evidence="6">
    <location>
        <position position="69"/>
    </location>
</feature>
<dbReference type="Pfam" id="PF08534">
    <property type="entry name" value="Redoxin"/>
    <property type="match status" value="1"/>
</dbReference>
<comment type="subunit">
    <text evidence="6">Homodimer.</text>
</comment>
<evidence type="ECO:0000256" key="3">
    <source>
        <dbReference type="ARBA" id="ARBA00023002"/>
    </source>
</evidence>
<dbReference type="InterPro" id="IPR013740">
    <property type="entry name" value="Redoxin"/>
</dbReference>
<organism evidence="8 9">
    <name type="scientific">Carboxydichorda subterranea</name>
    <dbReference type="NCBI Taxonomy" id="3109565"/>
    <lineage>
        <taxon>Bacteria</taxon>
        <taxon>Bacillati</taxon>
        <taxon>Bacillota</taxon>
        <taxon>Limnochordia</taxon>
        <taxon>Limnochordales</taxon>
        <taxon>Geochordaceae</taxon>
        <taxon>Carboxydichorda</taxon>
    </lineage>
</organism>
<sequence>MSSATTVERPGAVTMKGQPLTLVGPAVQVGHQAPDFHVIDTDLKPRTLSDYRGHVLLIASVPSLDTGVCDAETRRFNQEATRFSPDVRVLTVSMDLPFAQKRWCGAAGIERVITLSDHREASFGQAYGTLIKELRLLARAVFVVDKGGKVTYVEYVPEATDHPHYEAAIEAVHKAGG</sequence>
<dbReference type="SUPFAM" id="SSF52833">
    <property type="entry name" value="Thioredoxin-like"/>
    <property type="match status" value="1"/>
</dbReference>
<dbReference type="PANTHER" id="PTHR43110:SF1">
    <property type="entry name" value="THIOL PEROXIDASE"/>
    <property type="match status" value="1"/>
</dbReference>
<accession>A0ABZ1BZK2</accession>
<evidence type="ECO:0000259" key="7">
    <source>
        <dbReference type="PROSITE" id="PS51352"/>
    </source>
</evidence>
<dbReference type="PANTHER" id="PTHR43110">
    <property type="entry name" value="THIOL PEROXIDASE"/>
    <property type="match status" value="1"/>
</dbReference>